<organism evidence="2">
    <name type="scientific">uncultured marine group II/III euryarchaeote KM3_57_A03</name>
    <dbReference type="NCBI Taxonomy" id="1456462"/>
    <lineage>
        <taxon>Archaea</taxon>
        <taxon>Methanobacteriati</taxon>
        <taxon>Methanobacteriota</taxon>
        <taxon>environmental samples</taxon>
    </lineage>
</organism>
<feature type="transmembrane region" description="Helical" evidence="1">
    <location>
        <begin position="332"/>
        <end position="353"/>
    </location>
</feature>
<dbReference type="AlphaFoldDB" id="A0A075HBU6"/>
<dbReference type="InterPro" id="IPR025660">
    <property type="entry name" value="Pept_his_AS"/>
</dbReference>
<sequence>MTGLLMVALLASASTAPSVVGEWEDDSWLSNIIGPERLANGDEFGCHGYEGVLTTEEHWVIGACRDYLMGLANASRWGSHPISFGILGEEVDPSTATALVDAGFEIIGDLQSQAPEGLTAMYRNGGSLEQGVADTDLLESADEHSLVSIWWRGRMDDLRLREDKEVISWLEQQEVWLTTWGEWHHHGLSGNEVAVELDGSTITATLSKHASWDVPGTVSLQFDPAVVLVTSSSGSELAQIAPEQRKLEIGWRATSDGMLLTIEPGDSVTIELDGEPSSILTTPKATFNGLHHAVTVVGHHTTNLFHWSSDFQESPLVFTWLIERPAEIEMSWALPVIALGVLIAVPVSVRYFVRKDRKNLSEQSG</sequence>
<accession>A0A075HBU6</accession>
<evidence type="ECO:0000256" key="1">
    <source>
        <dbReference type="SAM" id="Phobius"/>
    </source>
</evidence>
<dbReference type="PROSITE" id="PS00639">
    <property type="entry name" value="THIOL_PROTEASE_HIS"/>
    <property type="match status" value="1"/>
</dbReference>
<dbReference type="EMBL" id="KF900951">
    <property type="protein sequence ID" value="AIF12690.1"/>
    <property type="molecule type" value="Genomic_DNA"/>
</dbReference>
<protein>
    <submittedName>
        <fullName evidence="2">Uncharacterized protein</fullName>
    </submittedName>
</protein>
<evidence type="ECO:0000313" key="2">
    <source>
        <dbReference type="EMBL" id="AIF12690.1"/>
    </source>
</evidence>
<proteinExistence type="predicted"/>
<keyword evidence="1" id="KW-1133">Transmembrane helix</keyword>
<reference evidence="2" key="1">
    <citation type="journal article" date="2014" name="Genome Biol. Evol.">
        <title>Pangenome evidence for extensive interdomain horizontal transfer affecting lineage core and shell genes in uncultured planktonic thaumarchaeota and euryarchaeota.</title>
        <authorList>
            <person name="Deschamps P."/>
            <person name="Zivanovic Y."/>
            <person name="Moreira D."/>
            <person name="Rodriguez-Valera F."/>
            <person name="Lopez-Garcia P."/>
        </authorList>
    </citation>
    <scope>NUCLEOTIDE SEQUENCE</scope>
</reference>
<keyword evidence="1" id="KW-0472">Membrane</keyword>
<name>A0A075HBU6_9EURY</name>
<keyword evidence="1" id="KW-0812">Transmembrane</keyword>